<evidence type="ECO:0000313" key="5">
    <source>
        <dbReference type="Proteomes" id="UP001210169"/>
    </source>
</evidence>
<reference evidence="3 5" key="2">
    <citation type="submission" date="2022-12" db="EMBL/GenBank/DDBJ databases">
        <authorList>
            <person name="Ruckert C."/>
            <person name="Busche T."/>
            <person name="Kalinowski J."/>
            <person name="Wittmann C."/>
        </authorList>
    </citation>
    <scope>NUCLEOTIDE SEQUENCE [LARGE SCALE GENOMIC DNA]</scope>
    <source>
        <strain evidence="3 5">DSM 40276</strain>
    </source>
</reference>
<dbReference type="Proteomes" id="UP001210169">
    <property type="component" value="Chromosome"/>
</dbReference>
<organism evidence="2 4">
    <name type="scientific">Streptomyces nigrescens</name>
    <dbReference type="NCBI Taxonomy" id="1920"/>
    <lineage>
        <taxon>Bacteria</taxon>
        <taxon>Bacillati</taxon>
        <taxon>Actinomycetota</taxon>
        <taxon>Actinomycetes</taxon>
        <taxon>Kitasatosporales</taxon>
        <taxon>Streptomycetaceae</taxon>
        <taxon>Streptomyces</taxon>
    </lineage>
</organism>
<feature type="compositionally biased region" description="Low complexity" evidence="1">
    <location>
        <begin position="10"/>
        <end position="19"/>
    </location>
</feature>
<reference evidence="2 4" key="1">
    <citation type="submission" date="2019-12" db="EMBL/GenBank/DDBJ databases">
        <title>Whole genome shotgun sequence of Streptomyces libani subsp. libani NBRC 13452.</title>
        <authorList>
            <person name="Ichikawa N."/>
            <person name="Kimura A."/>
            <person name="Kitahashi Y."/>
            <person name="Komaki H."/>
            <person name="Tamura T."/>
        </authorList>
    </citation>
    <scope>NUCLEOTIDE SEQUENCE [LARGE SCALE GENOMIC DNA]</scope>
    <source>
        <strain evidence="2 4">NBRC 13452</strain>
    </source>
</reference>
<evidence type="ECO:0000256" key="1">
    <source>
        <dbReference type="SAM" id="MobiDB-lite"/>
    </source>
</evidence>
<gene>
    <name evidence="2" type="ORF">Sliba_63900</name>
    <name evidence="3" type="ORF">STRNI_006484</name>
</gene>
<sequence length="83" mass="8281">MPCPPQIPLPVAAQPQETQPAPPAAPRETPARSRTALAWAQLGLTAARAGAGTVIGLMGHPGLGAAVAAAGAGTVTVIVHRYR</sequence>
<name>A0A640TQR1_STRNI</name>
<feature type="region of interest" description="Disordered" evidence="1">
    <location>
        <begin position="1"/>
        <end position="33"/>
    </location>
</feature>
<dbReference type="Proteomes" id="UP000429552">
    <property type="component" value="Unassembled WGS sequence"/>
</dbReference>
<dbReference type="GeneID" id="301335632"/>
<protein>
    <submittedName>
        <fullName evidence="2">Uncharacterized protein</fullName>
    </submittedName>
</protein>
<accession>A0A640TQR1</accession>
<proteinExistence type="predicted"/>
<dbReference type="RefSeq" id="WP_159490149.1">
    <property type="nucleotide sequence ID" value="NZ_BLIP01000002.1"/>
</dbReference>
<dbReference type="AlphaFoldDB" id="A0A640TQR1"/>
<evidence type="ECO:0000313" key="2">
    <source>
        <dbReference type="EMBL" id="GFE25937.1"/>
    </source>
</evidence>
<keyword evidence="5" id="KW-1185">Reference proteome</keyword>
<evidence type="ECO:0000313" key="4">
    <source>
        <dbReference type="Proteomes" id="UP000429552"/>
    </source>
</evidence>
<dbReference type="EMBL" id="CP114203">
    <property type="protein sequence ID" value="WAU07841.1"/>
    <property type="molecule type" value="Genomic_DNA"/>
</dbReference>
<evidence type="ECO:0000313" key="3">
    <source>
        <dbReference type="EMBL" id="WAU07841.1"/>
    </source>
</evidence>
<dbReference type="EMBL" id="BLIP01000002">
    <property type="protein sequence ID" value="GFE25937.1"/>
    <property type="molecule type" value="Genomic_DNA"/>
</dbReference>